<feature type="transmembrane region" description="Helical" evidence="1">
    <location>
        <begin position="6"/>
        <end position="27"/>
    </location>
</feature>
<evidence type="ECO:0000256" key="1">
    <source>
        <dbReference type="SAM" id="Phobius"/>
    </source>
</evidence>
<organism evidence="2">
    <name type="scientific">hydrothermal vent metagenome</name>
    <dbReference type="NCBI Taxonomy" id="652676"/>
    <lineage>
        <taxon>unclassified sequences</taxon>
        <taxon>metagenomes</taxon>
        <taxon>ecological metagenomes</taxon>
    </lineage>
</organism>
<evidence type="ECO:0000313" key="2">
    <source>
        <dbReference type="EMBL" id="VAW34571.1"/>
    </source>
</evidence>
<proteinExistence type="predicted"/>
<keyword evidence="1" id="KW-1133">Transmembrane helix</keyword>
<keyword evidence="1" id="KW-0472">Membrane</keyword>
<reference evidence="2" key="1">
    <citation type="submission" date="2018-06" db="EMBL/GenBank/DDBJ databases">
        <authorList>
            <person name="Zhirakovskaya E."/>
        </authorList>
    </citation>
    <scope>NUCLEOTIDE SEQUENCE</scope>
</reference>
<feature type="transmembrane region" description="Helical" evidence="1">
    <location>
        <begin position="47"/>
        <end position="66"/>
    </location>
</feature>
<dbReference type="EMBL" id="UOEU01000539">
    <property type="protein sequence ID" value="VAW34571.1"/>
    <property type="molecule type" value="Genomic_DNA"/>
</dbReference>
<protein>
    <submittedName>
        <fullName evidence="2">Uncharacterized protein</fullName>
    </submittedName>
</protein>
<dbReference type="AlphaFoldDB" id="A0A3B0UUA2"/>
<keyword evidence="1" id="KW-0812">Transmembrane</keyword>
<accession>A0A3B0UUA2</accession>
<name>A0A3B0UUA2_9ZZZZ</name>
<sequence>MQLDLLNILLLLVAAYYLVGVTLKPAFFWERGRILRTRNIIGDQKTLILYTVLAFIMIAVALFSPFR</sequence>
<gene>
    <name evidence="2" type="ORF">MNBD_CHLOROFLEXI01-4534</name>
</gene>